<organism evidence="2 3">
    <name type="scientific">Trichogramma kaykai</name>
    <dbReference type="NCBI Taxonomy" id="54128"/>
    <lineage>
        <taxon>Eukaryota</taxon>
        <taxon>Metazoa</taxon>
        <taxon>Ecdysozoa</taxon>
        <taxon>Arthropoda</taxon>
        <taxon>Hexapoda</taxon>
        <taxon>Insecta</taxon>
        <taxon>Pterygota</taxon>
        <taxon>Neoptera</taxon>
        <taxon>Endopterygota</taxon>
        <taxon>Hymenoptera</taxon>
        <taxon>Apocrita</taxon>
        <taxon>Proctotrupomorpha</taxon>
        <taxon>Chalcidoidea</taxon>
        <taxon>Trichogrammatidae</taxon>
        <taxon>Trichogramma</taxon>
    </lineage>
</organism>
<dbReference type="PANTHER" id="PTHR38681:SF1">
    <property type="entry name" value="RETROVIRUS-RELATED POL POLYPROTEIN FROM TRANSPOSON 412-LIKE PROTEIN"/>
    <property type="match status" value="1"/>
</dbReference>
<proteinExistence type="predicted"/>
<gene>
    <name evidence="2" type="ORF">TKK_008017</name>
</gene>
<dbReference type="PANTHER" id="PTHR38681">
    <property type="entry name" value="RETROVIRUS-RELATED POL POLYPROTEIN FROM TRANSPOSON 412-LIKE PROTEIN-RELATED"/>
    <property type="match status" value="1"/>
</dbReference>
<comment type="caution">
    <text evidence="2">The sequence shown here is derived from an EMBL/GenBank/DDBJ whole genome shotgun (WGS) entry which is preliminary data.</text>
</comment>
<keyword evidence="3" id="KW-1185">Reference proteome</keyword>
<feature type="region of interest" description="Disordered" evidence="1">
    <location>
        <begin position="190"/>
        <end position="253"/>
    </location>
</feature>
<dbReference type="Proteomes" id="UP001627154">
    <property type="component" value="Unassembled WGS sequence"/>
</dbReference>
<name>A0ABD2X0I1_9HYME</name>
<evidence type="ECO:0000313" key="2">
    <source>
        <dbReference type="EMBL" id="KAL3398926.1"/>
    </source>
</evidence>
<feature type="compositionally biased region" description="Polar residues" evidence="1">
    <location>
        <begin position="194"/>
        <end position="206"/>
    </location>
</feature>
<evidence type="ECO:0000256" key="1">
    <source>
        <dbReference type="SAM" id="MobiDB-lite"/>
    </source>
</evidence>
<sequence length="253" mass="28995">MCYEKSDSWIEALPFVMLGLRTRIRSDLDASPAEIIYGTTLRLPDEFFSDESEESSRKTFTSEFRAHMQLVKPVLTTLHQETQPFVHKNLDTCSHVFLRAPLIKKPLDHSYLGPFKVHYRPSPHYIVIKTTNKRGLVKLKTVSTLRVKPAFGTCDDLDLLKTENNPDGNFVADENIECDYTQNVPEISDDLAESTDNSNMNSQSVPENVPKNNLKSSSSKNIKPKKQVKFHLEHTYSHNVNKTDSRKTKRKKK</sequence>
<feature type="compositionally biased region" description="Low complexity" evidence="1">
    <location>
        <begin position="208"/>
        <end position="221"/>
    </location>
</feature>
<feature type="compositionally biased region" description="Basic and acidic residues" evidence="1">
    <location>
        <begin position="230"/>
        <end position="246"/>
    </location>
</feature>
<protein>
    <submittedName>
        <fullName evidence="2">Uncharacterized protein</fullName>
    </submittedName>
</protein>
<dbReference type="AlphaFoldDB" id="A0ABD2X0I1"/>
<reference evidence="2 3" key="1">
    <citation type="journal article" date="2024" name="bioRxiv">
        <title>A reference genome for Trichogramma kaykai: A tiny desert-dwelling parasitoid wasp with competing sex-ratio distorters.</title>
        <authorList>
            <person name="Culotta J."/>
            <person name="Lindsey A.R."/>
        </authorList>
    </citation>
    <scope>NUCLEOTIDE SEQUENCE [LARGE SCALE GENOMIC DNA]</scope>
    <source>
        <strain evidence="2 3">KSX58</strain>
    </source>
</reference>
<accession>A0ABD2X0I1</accession>
<dbReference type="EMBL" id="JBJJXI010000059">
    <property type="protein sequence ID" value="KAL3398926.1"/>
    <property type="molecule type" value="Genomic_DNA"/>
</dbReference>
<evidence type="ECO:0000313" key="3">
    <source>
        <dbReference type="Proteomes" id="UP001627154"/>
    </source>
</evidence>